<comment type="caution">
    <text evidence="2">The sequence shown here is derived from an EMBL/GenBank/DDBJ whole genome shotgun (WGS) entry which is preliminary data.</text>
</comment>
<keyword evidence="3" id="KW-1185">Reference proteome</keyword>
<feature type="domain" description="Glycosyltransferase 2-like" evidence="1">
    <location>
        <begin position="24"/>
        <end position="112"/>
    </location>
</feature>
<evidence type="ECO:0000313" key="3">
    <source>
        <dbReference type="Proteomes" id="UP001501417"/>
    </source>
</evidence>
<dbReference type="Proteomes" id="UP001501417">
    <property type="component" value="Unassembled WGS sequence"/>
</dbReference>
<evidence type="ECO:0000313" key="2">
    <source>
        <dbReference type="EMBL" id="GAA4535446.1"/>
    </source>
</evidence>
<dbReference type="Pfam" id="PF00535">
    <property type="entry name" value="Glycos_transf_2"/>
    <property type="match status" value="1"/>
</dbReference>
<dbReference type="InterPro" id="IPR029044">
    <property type="entry name" value="Nucleotide-diphossugar_trans"/>
</dbReference>
<dbReference type="RefSeq" id="WP_264047549.1">
    <property type="nucleotide sequence ID" value="NZ_BAABGF010000010.1"/>
</dbReference>
<name>A0ABP8RCM9_9MYCO</name>
<reference evidence="3" key="1">
    <citation type="journal article" date="2019" name="Int. J. Syst. Evol. Microbiol.">
        <title>The Global Catalogue of Microorganisms (GCM) 10K type strain sequencing project: providing services to taxonomists for standard genome sequencing and annotation.</title>
        <authorList>
            <consortium name="The Broad Institute Genomics Platform"/>
            <consortium name="The Broad Institute Genome Sequencing Center for Infectious Disease"/>
            <person name="Wu L."/>
            <person name="Ma J."/>
        </authorList>
    </citation>
    <scope>NUCLEOTIDE SEQUENCE [LARGE SCALE GENOMIC DNA]</scope>
    <source>
        <strain evidence="3">JCM 17782</strain>
    </source>
</reference>
<sequence length="262" mass="30070">MRTVVLIPWRSDGGGRRDQLWDFTRNWLIDHHPDYPHISDDSGDGPFNRGRAINKAAAQTDWDIAIVHDADNIADPDQVRAAVNRADQTGKVVFPYQAYMYLDEHSTSRLMSGDGMFLCPFPRKDLPKLPWARNAPYEHTLRYHHYSGVQIIPRRAWEQVGGFIEMDGWGAEDASMKVLFETFTAGVEWQQGTALHLWHQPVWSDADRQTRRLARTNIARLRRIQRRCGNQRSLRELMRQYGHVVPSGGFGANEPSAFQAGF</sequence>
<organism evidence="2 3">
    <name type="scientific">Mycobacterium paraffinicum</name>
    <dbReference type="NCBI Taxonomy" id="53378"/>
    <lineage>
        <taxon>Bacteria</taxon>
        <taxon>Bacillati</taxon>
        <taxon>Actinomycetota</taxon>
        <taxon>Actinomycetes</taxon>
        <taxon>Mycobacteriales</taxon>
        <taxon>Mycobacteriaceae</taxon>
        <taxon>Mycobacterium</taxon>
    </lineage>
</organism>
<accession>A0ABP8RCM9</accession>
<gene>
    <name evidence="2" type="ORF">GCM10023161_08990</name>
</gene>
<proteinExistence type="predicted"/>
<evidence type="ECO:0000259" key="1">
    <source>
        <dbReference type="Pfam" id="PF00535"/>
    </source>
</evidence>
<dbReference type="InterPro" id="IPR001173">
    <property type="entry name" value="Glyco_trans_2-like"/>
</dbReference>
<protein>
    <recommendedName>
        <fullName evidence="1">Glycosyltransferase 2-like domain-containing protein</fullName>
    </recommendedName>
</protein>
<dbReference type="SUPFAM" id="SSF53448">
    <property type="entry name" value="Nucleotide-diphospho-sugar transferases"/>
    <property type="match status" value="1"/>
</dbReference>
<dbReference type="Gene3D" id="3.90.550.10">
    <property type="entry name" value="Spore Coat Polysaccharide Biosynthesis Protein SpsA, Chain A"/>
    <property type="match status" value="1"/>
</dbReference>
<dbReference type="EMBL" id="BAABGF010000010">
    <property type="protein sequence ID" value="GAA4535446.1"/>
    <property type="molecule type" value="Genomic_DNA"/>
</dbReference>